<evidence type="ECO:0000313" key="6">
    <source>
        <dbReference type="Proteomes" id="UP000271137"/>
    </source>
</evidence>
<protein>
    <submittedName>
        <fullName evidence="5">IS66 family transposase</fullName>
    </submittedName>
</protein>
<feature type="non-terminal residue" evidence="5">
    <location>
        <position position="222"/>
    </location>
</feature>
<dbReference type="Pfam" id="PF13005">
    <property type="entry name" value="zf-IS66"/>
    <property type="match status" value="1"/>
</dbReference>
<dbReference type="InterPro" id="IPR004291">
    <property type="entry name" value="Transposase_IS66_central"/>
</dbReference>
<dbReference type="InterPro" id="IPR024474">
    <property type="entry name" value="Znf_dom_IS66"/>
</dbReference>
<evidence type="ECO:0000259" key="3">
    <source>
        <dbReference type="Pfam" id="PF13005"/>
    </source>
</evidence>
<feature type="domain" description="Transposase IS66 zinc-finger binding" evidence="3">
    <location>
        <begin position="129"/>
        <end position="171"/>
    </location>
</feature>
<proteinExistence type="predicted"/>
<feature type="region of interest" description="Disordered" evidence="1">
    <location>
        <begin position="96"/>
        <end position="122"/>
    </location>
</feature>
<keyword evidence="6" id="KW-1185">Reference proteome</keyword>
<evidence type="ECO:0000313" key="5">
    <source>
        <dbReference type="EMBL" id="RSZ23858.1"/>
    </source>
</evidence>
<dbReference type="Pfam" id="PF13007">
    <property type="entry name" value="LZ_Tnp_IS66"/>
    <property type="match status" value="1"/>
</dbReference>
<dbReference type="EMBL" id="RXFQ01000070">
    <property type="protein sequence ID" value="RSZ23858.1"/>
    <property type="molecule type" value="Genomic_DNA"/>
</dbReference>
<dbReference type="InterPro" id="IPR024463">
    <property type="entry name" value="Transposase_TnpC_homeodom"/>
</dbReference>
<sequence>MIDTADLDHLDAQQLREMVLSLRRGAAADKLEIARRDHEIAFKQAAIDKLTHEMAVLKRLKFAAKSEAFNAEQKSLLEETIDADLAPMERELEELATVPSAQREKQQPKRQPLPAHLPRREIRHEPESTTCACGCTLQRIGEDVAEKLDYHPGVFTVERHVRGKWVCTKCETLVQAPVAPHIIDKGIPTARLLSQVLVGKYLDHLPLYRQEAIFGRAGLAIS</sequence>
<accession>A0ABX9ZWB1</accession>
<comment type="caution">
    <text evidence="5">The sequence shown here is derived from an EMBL/GenBank/DDBJ whole genome shotgun (WGS) entry which is preliminary data.</text>
</comment>
<evidence type="ECO:0000259" key="2">
    <source>
        <dbReference type="Pfam" id="PF03050"/>
    </source>
</evidence>
<name>A0ABX9ZWB1_9BURK</name>
<feature type="domain" description="Transposase TnpC homeodomain" evidence="4">
    <location>
        <begin position="50"/>
        <end position="122"/>
    </location>
</feature>
<gene>
    <name evidence="5" type="ORF">EJO66_32425</name>
</gene>
<dbReference type="Pfam" id="PF03050">
    <property type="entry name" value="DDE_Tnp_IS66"/>
    <property type="match status" value="1"/>
</dbReference>
<feature type="domain" description="Transposase IS66 central" evidence="2">
    <location>
        <begin position="185"/>
        <end position="222"/>
    </location>
</feature>
<reference evidence="5 6" key="1">
    <citation type="submission" date="2018-12" db="EMBL/GenBank/DDBJ databases">
        <title>The genome sequences of strain 502.</title>
        <authorList>
            <person name="Gao J."/>
            <person name="Sun J."/>
        </authorList>
    </citation>
    <scope>NUCLEOTIDE SEQUENCE [LARGE SCALE GENOMIC DNA]</scope>
    <source>
        <strain evidence="5 6">502</strain>
    </source>
</reference>
<organism evidence="5 6">
    <name type="scientific">Variovorax beijingensis</name>
    <dbReference type="NCBI Taxonomy" id="2496117"/>
    <lineage>
        <taxon>Bacteria</taxon>
        <taxon>Pseudomonadati</taxon>
        <taxon>Pseudomonadota</taxon>
        <taxon>Betaproteobacteria</taxon>
        <taxon>Burkholderiales</taxon>
        <taxon>Comamonadaceae</taxon>
        <taxon>Variovorax</taxon>
    </lineage>
</organism>
<dbReference type="PANTHER" id="PTHR33678:SF1">
    <property type="entry name" value="BLL1576 PROTEIN"/>
    <property type="match status" value="1"/>
</dbReference>
<evidence type="ECO:0000256" key="1">
    <source>
        <dbReference type="SAM" id="MobiDB-lite"/>
    </source>
</evidence>
<dbReference type="Proteomes" id="UP000271137">
    <property type="component" value="Unassembled WGS sequence"/>
</dbReference>
<dbReference type="InterPro" id="IPR052344">
    <property type="entry name" value="Transposase-related"/>
</dbReference>
<evidence type="ECO:0000259" key="4">
    <source>
        <dbReference type="Pfam" id="PF13007"/>
    </source>
</evidence>
<dbReference type="PANTHER" id="PTHR33678">
    <property type="entry name" value="BLL1576 PROTEIN"/>
    <property type="match status" value="1"/>
</dbReference>